<evidence type="ECO:0000313" key="2">
    <source>
        <dbReference type="Proteomes" id="UP000315471"/>
    </source>
</evidence>
<sequence length="46" mass="5087">MIKAMPPKYRSLGFPAWDHDNPQPGGLGCRQVIASQVLTQRYSEAA</sequence>
<accession>A0A5C6DB79</accession>
<reference evidence="1 2" key="1">
    <citation type="submission" date="2019-02" db="EMBL/GenBank/DDBJ databases">
        <title>Deep-cultivation of Planctomycetes and their phenomic and genomic characterization uncovers novel biology.</title>
        <authorList>
            <person name="Wiegand S."/>
            <person name="Jogler M."/>
            <person name="Boedeker C."/>
            <person name="Pinto D."/>
            <person name="Vollmers J."/>
            <person name="Rivas-Marin E."/>
            <person name="Kohn T."/>
            <person name="Peeters S.H."/>
            <person name="Heuer A."/>
            <person name="Rast P."/>
            <person name="Oberbeckmann S."/>
            <person name="Bunk B."/>
            <person name="Jeske O."/>
            <person name="Meyerdierks A."/>
            <person name="Storesund J.E."/>
            <person name="Kallscheuer N."/>
            <person name="Luecker S."/>
            <person name="Lage O.M."/>
            <person name="Pohl T."/>
            <person name="Merkel B.J."/>
            <person name="Hornburger P."/>
            <person name="Mueller R.-W."/>
            <person name="Bruemmer F."/>
            <person name="Labrenz M."/>
            <person name="Spormann A.M."/>
            <person name="Op Den Camp H."/>
            <person name="Overmann J."/>
            <person name="Amann R."/>
            <person name="Jetten M.S.M."/>
            <person name="Mascher T."/>
            <person name="Medema M.H."/>
            <person name="Devos D.P."/>
            <person name="Kaster A.-K."/>
            <person name="Ovreas L."/>
            <person name="Rohde M."/>
            <person name="Galperin M.Y."/>
            <person name="Jogler C."/>
        </authorList>
    </citation>
    <scope>NUCLEOTIDE SEQUENCE [LARGE SCALE GENOMIC DNA]</scope>
    <source>
        <strain evidence="1 2">Q31b</strain>
    </source>
</reference>
<dbReference type="EMBL" id="SJPY01000012">
    <property type="protein sequence ID" value="TWU34160.1"/>
    <property type="molecule type" value="Genomic_DNA"/>
</dbReference>
<keyword evidence="2" id="KW-1185">Reference proteome</keyword>
<proteinExistence type="predicted"/>
<organism evidence="1 2">
    <name type="scientific">Novipirellula aureliae</name>
    <dbReference type="NCBI Taxonomy" id="2527966"/>
    <lineage>
        <taxon>Bacteria</taxon>
        <taxon>Pseudomonadati</taxon>
        <taxon>Planctomycetota</taxon>
        <taxon>Planctomycetia</taxon>
        <taxon>Pirellulales</taxon>
        <taxon>Pirellulaceae</taxon>
        <taxon>Novipirellula</taxon>
    </lineage>
</organism>
<comment type="caution">
    <text evidence="1">The sequence shown here is derived from an EMBL/GenBank/DDBJ whole genome shotgun (WGS) entry which is preliminary data.</text>
</comment>
<dbReference type="AlphaFoldDB" id="A0A5C6DB79"/>
<name>A0A5C6DB79_9BACT</name>
<evidence type="ECO:0000313" key="1">
    <source>
        <dbReference type="EMBL" id="TWU34160.1"/>
    </source>
</evidence>
<dbReference type="Proteomes" id="UP000315471">
    <property type="component" value="Unassembled WGS sequence"/>
</dbReference>
<protein>
    <submittedName>
        <fullName evidence="1">Uncharacterized protein</fullName>
    </submittedName>
</protein>
<gene>
    <name evidence="1" type="ORF">Q31b_56310</name>
</gene>